<evidence type="ECO:0000256" key="3">
    <source>
        <dbReference type="ARBA" id="ARBA00022692"/>
    </source>
</evidence>
<feature type="transmembrane region" description="Helical" evidence="6">
    <location>
        <begin position="233"/>
        <end position="257"/>
    </location>
</feature>
<feature type="transmembrane region" description="Helical" evidence="6">
    <location>
        <begin position="122"/>
        <end position="142"/>
    </location>
</feature>
<keyword evidence="4 6" id="KW-1133">Transmembrane helix</keyword>
<evidence type="ECO:0000313" key="7">
    <source>
        <dbReference type="EMBL" id="CDZ51229.1"/>
    </source>
</evidence>
<evidence type="ECO:0000256" key="4">
    <source>
        <dbReference type="ARBA" id="ARBA00022989"/>
    </source>
</evidence>
<dbReference type="GO" id="GO:0005886">
    <property type="term" value="C:plasma membrane"/>
    <property type="evidence" value="ECO:0007669"/>
    <property type="project" value="UniProtKB-SubCell"/>
</dbReference>
<dbReference type="AlphaFoldDB" id="A0A0T7GVC5"/>
<reference evidence="7 8" key="1">
    <citation type="submission" date="2014-08" db="EMBL/GenBank/DDBJ databases">
        <authorList>
            <person name="Chen Y.-H."/>
        </authorList>
    </citation>
    <scope>NUCLEOTIDE SEQUENCE [LARGE SCALE GENOMIC DNA]</scope>
</reference>
<feature type="transmembrane region" description="Helical" evidence="6">
    <location>
        <begin position="202"/>
        <end position="226"/>
    </location>
</feature>
<evidence type="ECO:0000256" key="1">
    <source>
        <dbReference type="ARBA" id="ARBA00004651"/>
    </source>
</evidence>
<organism evidence="7 8">
    <name type="scientific">Neorhizobium galegae bv. officinalis</name>
    <dbReference type="NCBI Taxonomy" id="323656"/>
    <lineage>
        <taxon>Bacteria</taxon>
        <taxon>Pseudomonadati</taxon>
        <taxon>Pseudomonadota</taxon>
        <taxon>Alphaproteobacteria</taxon>
        <taxon>Hyphomicrobiales</taxon>
        <taxon>Rhizobiaceae</taxon>
        <taxon>Rhizobium/Agrobacterium group</taxon>
        <taxon>Neorhizobium</taxon>
    </lineage>
</organism>
<comment type="subcellular location">
    <subcellularLocation>
        <location evidence="1">Cell membrane</location>
        <topology evidence="1">Multi-pass membrane protein</topology>
    </subcellularLocation>
</comment>
<name>A0A0T7GVC5_NEOGA</name>
<evidence type="ECO:0000256" key="6">
    <source>
        <dbReference type="SAM" id="Phobius"/>
    </source>
</evidence>
<dbReference type="Pfam" id="PF03706">
    <property type="entry name" value="LPG_synthase_TM"/>
    <property type="match status" value="1"/>
</dbReference>
<dbReference type="RefSeq" id="WP_046636768.1">
    <property type="nucleotide sequence ID" value="NZ_CCRK01000009.1"/>
</dbReference>
<dbReference type="PANTHER" id="PTHR40277:SF1">
    <property type="entry name" value="BLL5419 PROTEIN"/>
    <property type="match status" value="1"/>
</dbReference>
<feature type="transmembrane region" description="Helical" evidence="6">
    <location>
        <begin position="154"/>
        <end position="173"/>
    </location>
</feature>
<dbReference type="Proteomes" id="UP000039660">
    <property type="component" value="Unassembled WGS sequence"/>
</dbReference>
<keyword evidence="2" id="KW-1003">Cell membrane</keyword>
<sequence length="308" mass="32440">MRFLKLIGLSAAFVLLIAVILRFDPQRIAASLASADPTYISAGLILVQVQIVLSALRWRFTAARLGQHMGIGKAIGDYYLGTLLNQLLPGGVAGDAVRAVRNRANGDGGWKVPAQAVLFERVAGQGVFFVIATFGVMLWPLLGRTAIPEDLRHLLSGFALVAAGLAIVFLLLLRLPPRRVQPLLAALKAALAQVFLRDRAWIVQTLFSLVIVASYIAVFMLASAAVGAPLPALAAVTAIPLCLLMMLIPATIAGWGAREAAAAALWPLFGYAASDGVAASILYGILALAGAAPGLAFILAALFSRRNR</sequence>
<dbReference type="EMBL" id="CCRK01000009">
    <property type="protein sequence ID" value="CDZ51229.1"/>
    <property type="molecule type" value="Genomic_DNA"/>
</dbReference>
<evidence type="ECO:0000313" key="8">
    <source>
        <dbReference type="Proteomes" id="UP000039660"/>
    </source>
</evidence>
<gene>
    <name evidence="7" type="ORF">NGAL_HAMBI1189_38630</name>
</gene>
<proteinExistence type="predicted"/>
<evidence type="ECO:0000256" key="5">
    <source>
        <dbReference type="ARBA" id="ARBA00023136"/>
    </source>
</evidence>
<feature type="transmembrane region" description="Helical" evidence="6">
    <location>
        <begin position="277"/>
        <end position="303"/>
    </location>
</feature>
<dbReference type="InterPro" id="IPR022791">
    <property type="entry name" value="L-PG_synthase/AglD"/>
</dbReference>
<keyword evidence="3 6" id="KW-0812">Transmembrane</keyword>
<dbReference type="PANTHER" id="PTHR40277">
    <property type="entry name" value="BLL5419 PROTEIN"/>
    <property type="match status" value="1"/>
</dbReference>
<feature type="transmembrane region" description="Helical" evidence="6">
    <location>
        <begin position="39"/>
        <end position="60"/>
    </location>
</feature>
<keyword evidence="5 6" id="KW-0472">Membrane</keyword>
<accession>A0A0T7GVC5</accession>
<protein>
    <submittedName>
        <fullName evidence="7">Putative integral membrane protein</fullName>
    </submittedName>
</protein>
<evidence type="ECO:0000256" key="2">
    <source>
        <dbReference type="ARBA" id="ARBA00022475"/>
    </source>
</evidence>